<keyword evidence="3" id="KW-1185">Reference proteome</keyword>
<evidence type="ECO:0000313" key="2">
    <source>
        <dbReference type="EMBL" id="EXB74649.1"/>
    </source>
</evidence>
<protein>
    <submittedName>
        <fullName evidence="2">Uncharacterized protein</fullName>
    </submittedName>
</protein>
<dbReference type="AlphaFoldDB" id="W9RH48"/>
<feature type="compositionally biased region" description="Basic residues" evidence="1">
    <location>
        <begin position="57"/>
        <end position="70"/>
    </location>
</feature>
<evidence type="ECO:0000256" key="1">
    <source>
        <dbReference type="SAM" id="MobiDB-lite"/>
    </source>
</evidence>
<dbReference type="EMBL" id="KE344650">
    <property type="protein sequence ID" value="EXB74649.1"/>
    <property type="molecule type" value="Genomic_DNA"/>
</dbReference>
<gene>
    <name evidence="2" type="ORF">L484_007655</name>
</gene>
<reference evidence="3" key="1">
    <citation type="submission" date="2013-01" db="EMBL/GenBank/DDBJ databases">
        <title>Draft Genome Sequence of a Mulberry Tree, Morus notabilis C.K. Schneid.</title>
        <authorList>
            <person name="He N."/>
            <person name="Zhao S."/>
        </authorList>
    </citation>
    <scope>NUCLEOTIDE SEQUENCE</scope>
</reference>
<accession>W9RH48</accession>
<evidence type="ECO:0000313" key="3">
    <source>
        <dbReference type="Proteomes" id="UP000030645"/>
    </source>
</evidence>
<feature type="region of interest" description="Disordered" evidence="1">
    <location>
        <begin position="35"/>
        <end position="73"/>
    </location>
</feature>
<dbReference type="Proteomes" id="UP000030645">
    <property type="component" value="Unassembled WGS sequence"/>
</dbReference>
<proteinExistence type="predicted"/>
<feature type="compositionally biased region" description="Basic and acidic residues" evidence="1">
    <location>
        <begin position="47"/>
        <end position="56"/>
    </location>
</feature>
<name>W9RH48_9ROSA</name>
<sequence>MDRRNTCRRIRPNPFPKQRICSPWPILTKNEKNMDRIYSPASPRSNLTERVESPERMRRRGKKKKRRGWVRARVGGSGLKEAVVLQWTEGSGELRRRRRELR</sequence>
<organism evidence="2 3">
    <name type="scientific">Morus notabilis</name>
    <dbReference type="NCBI Taxonomy" id="981085"/>
    <lineage>
        <taxon>Eukaryota</taxon>
        <taxon>Viridiplantae</taxon>
        <taxon>Streptophyta</taxon>
        <taxon>Embryophyta</taxon>
        <taxon>Tracheophyta</taxon>
        <taxon>Spermatophyta</taxon>
        <taxon>Magnoliopsida</taxon>
        <taxon>eudicotyledons</taxon>
        <taxon>Gunneridae</taxon>
        <taxon>Pentapetalae</taxon>
        <taxon>rosids</taxon>
        <taxon>fabids</taxon>
        <taxon>Rosales</taxon>
        <taxon>Moraceae</taxon>
        <taxon>Moreae</taxon>
        <taxon>Morus</taxon>
    </lineage>
</organism>